<evidence type="ECO:0000256" key="2">
    <source>
        <dbReference type="SAM" id="MobiDB-lite"/>
    </source>
</evidence>
<accession>A0ABQ0LEB4</accession>
<feature type="region of interest" description="Disordered" evidence="2">
    <location>
        <begin position="345"/>
        <end position="478"/>
    </location>
</feature>
<feature type="compositionally biased region" description="Basic and acidic residues" evidence="2">
    <location>
        <begin position="281"/>
        <end position="295"/>
    </location>
</feature>
<dbReference type="InterPro" id="IPR026947">
    <property type="entry name" value="UBN_middle_dom"/>
</dbReference>
<evidence type="ECO:0008006" key="7">
    <source>
        <dbReference type="Google" id="ProtNLM"/>
    </source>
</evidence>
<feature type="domain" description="Ubinuclein middle" evidence="4">
    <location>
        <begin position="472"/>
        <end position="700"/>
    </location>
</feature>
<evidence type="ECO:0000259" key="3">
    <source>
        <dbReference type="Pfam" id="PF08729"/>
    </source>
</evidence>
<reference evidence="5" key="1">
    <citation type="submission" date="2014-09" db="EMBL/GenBank/DDBJ databases">
        <title>Genome sequence of the luminous mushroom Mycena chlorophos for searching fungal bioluminescence genes.</title>
        <authorList>
            <person name="Tanaka Y."/>
            <person name="Kasuga D."/>
            <person name="Oba Y."/>
            <person name="Hase S."/>
            <person name="Sato K."/>
            <person name="Oba Y."/>
            <person name="Sakakibara Y."/>
        </authorList>
    </citation>
    <scope>NUCLEOTIDE SEQUENCE</scope>
</reference>
<dbReference type="Pfam" id="PF08729">
    <property type="entry name" value="HUN"/>
    <property type="match status" value="1"/>
</dbReference>
<feature type="compositionally biased region" description="Basic residues" evidence="2">
    <location>
        <begin position="305"/>
        <end position="315"/>
    </location>
</feature>
<feature type="compositionally biased region" description="Acidic residues" evidence="2">
    <location>
        <begin position="53"/>
        <end position="104"/>
    </location>
</feature>
<dbReference type="InterPro" id="IPR014840">
    <property type="entry name" value="HRD"/>
</dbReference>
<evidence type="ECO:0000313" key="5">
    <source>
        <dbReference type="EMBL" id="GAT49465.1"/>
    </source>
</evidence>
<keyword evidence="1" id="KW-0597">Phosphoprotein</keyword>
<feature type="compositionally biased region" description="Basic and acidic residues" evidence="2">
    <location>
        <begin position="612"/>
        <end position="621"/>
    </location>
</feature>
<dbReference type="Pfam" id="PF14075">
    <property type="entry name" value="UBN_AB"/>
    <property type="match status" value="1"/>
</dbReference>
<feature type="compositionally biased region" description="Low complexity" evidence="2">
    <location>
        <begin position="170"/>
        <end position="182"/>
    </location>
</feature>
<proteinExistence type="predicted"/>
<protein>
    <recommendedName>
        <fullName evidence="7">Ubinuclein middle domain-containing protein</fullName>
    </recommendedName>
</protein>
<keyword evidence="6" id="KW-1185">Reference proteome</keyword>
<dbReference type="EMBL" id="DF845521">
    <property type="protein sequence ID" value="GAT49465.1"/>
    <property type="molecule type" value="Genomic_DNA"/>
</dbReference>
<feature type="domain" description="Hpc2-related" evidence="3">
    <location>
        <begin position="308"/>
        <end position="356"/>
    </location>
</feature>
<evidence type="ECO:0000259" key="4">
    <source>
        <dbReference type="Pfam" id="PF14075"/>
    </source>
</evidence>
<feature type="compositionally biased region" description="Low complexity" evidence="2">
    <location>
        <begin position="424"/>
        <end position="440"/>
    </location>
</feature>
<feature type="compositionally biased region" description="Low complexity" evidence="2">
    <location>
        <begin position="384"/>
        <end position="404"/>
    </location>
</feature>
<feature type="compositionally biased region" description="Low complexity" evidence="2">
    <location>
        <begin position="14"/>
        <end position="26"/>
    </location>
</feature>
<feature type="compositionally biased region" description="Acidic residues" evidence="2">
    <location>
        <begin position="271"/>
        <end position="280"/>
    </location>
</feature>
<feature type="region of interest" description="Disordered" evidence="2">
    <location>
        <begin position="1"/>
        <end position="245"/>
    </location>
</feature>
<sequence length="716" mass="78397">MDSDVEMAGPPEKAPSASASSPTPSSQQHVSRAQSLLNDLSVYGSPTKSVSGDADDDDEADEDDTVPPNGDEETGDNDDEQEEEEEEEEGDNAEDEGDGDEQEGEHEGSPHPDEESDPSDTENSSDASEDDVDKDLTRERTLPPTAPEPAKAEEQPNGIQIPMLVDLKPAEQQQEQPQTESAESAREKPSVAAPTSPLSAPPTSPAKPKKPKSHHVPVVPPPPVLPPPMKTIRLQITLGGSDNYEIDVRRKAQDEGVEWGVVMVEKKYADDSSDGESEPEEKDKEKEDKDKKDADGDVNMEDGKKPKKKKKKKSKATTEYYDVNDPFIDDSELATDQRTYIAQTKQTGFYVSSGEVALVRDKAPKKAAPASTKNRKKSTPFPVASSSKPASAKKAAAKPASSAKLSGLGTKESPIPLEDEDDGNNAAGGSSTSKGKGKAANGDDDQTEVGKKRKRPSSAGDTARKRRPPTLESFSPELQESLNRLKVAIAAESWENKSKFPPNLKPLLNELALQAIRLEEYDDQFFNFMPLIFPYNRFTMTKLIKRTVFKDHTEMLNGQQQDLLTQLEKLATDGFPKAQEEWEKSVASYEEKKERAAQVKADSENPDGSPHGTDEHGDAENPGKGPQGPPQKKYRMSDEMKAIVWQLVLLSNETCRLENEKNTLEGSVIQVSEQGQRKSLYQKIVSAFPLGWMTSGQISRDVSAMKKKLEKETADE</sequence>
<feature type="region of interest" description="Disordered" evidence="2">
    <location>
        <begin position="587"/>
        <end position="635"/>
    </location>
</feature>
<feature type="compositionally biased region" description="Basic and acidic residues" evidence="2">
    <location>
        <begin position="587"/>
        <end position="603"/>
    </location>
</feature>
<dbReference type="Proteomes" id="UP000815677">
    <property type="component" value="Unassembled WGS sequence"/>
</dbReference>
<organism evidence="5 6">
    <name type="scientific">Mycena chlorophos</name>
    <name type="common">Agaric fungus</name>
    <name type="synonym">Agaricus chlorophos</name>
    <dbReference type="NCBI Taxonomy" id="658473"/>
    <lineage>
        <taxon>Eukaryota</taxon>
        <taxon>Fungi</taxon>
        <taxon>Dikarya</taxon>
        <taxon>Basidiomycota</taxon>
        <taxon>Agaricomycotina</taxon>
        <taxon>Agaricomycetes</taxon>
        <taxon>Agaricomycetidae</taxon>
        <taxon>Agaricales</taxon>
        <taxon>Marasmiineae</taxon>
        <taxon>Mycenaceae</taxon>
        <taxon>Mycena</taxon>
    </lineage>
</organism>
<feature type="region of interest" description="Disordered" evidence="2">
    <location>
        <begin position="266"/>
        <end position="329"/>
    </location>
</feature>
<evidence type="ECO:0000256" key="1">
    <source>
        <dbReference type="ARBA" id="ARBA00022553"/>
    </source>
</evidence>
<feature type="compositionally biased region" description="Polar residues" evidence="2">
    <location>
        <begin position="27"/>
        <end position="50"/>
    </location>
</feature>
<feature type="compositionally biased region" description="Pro residues" evidence="2">
    <location>
        <begin position="218"/>
        <end position="229"/>
    </location>
</feature>
<name>A0ABQ0LEB4_MYCCL</name>
<gene>
    <name evidence="5" type="ORF">MCHLO_06776</name>
</gene>
<evidence type="ECO:0000313" key="6">
    <source>
        <dbReference type="Proteomes" id="UP000815677"/>
    </source>
</evidence>